<accession>A0A377IYJ5</accession>
<dbReference type="RefSeq" id="WP_007242448.1">
    <property type="nucleotide sequence ID" value="NZ_CAUUFB010000010.1"/>
</dbReference>
<proteinExistence type="predicted"/>
<dbReference type="PANTHER" id="PTHR30154:SF34">
    <property type="entry name" value="TRANSCRIPTIONAL REGULATOR AZLB"/>
    <property type="match status" value="1"/>
</dbReference>
<dbReference type="GO" id="GO:0043565">
    <property type="term" value="F:sequence-specific DNA binding"/>
    <property type="evidence" value="ECO:0007669"/>
    <property type="project" value="InterPro"/>
</dbReference>
<dbReference type="CDD" id="cd00090">
    <property type="entry name" value="HTH_ARSR"/>
    <property type="match status" value="1"/>
</dbReference>
<dbReference type="InterPro" id="IPR036390">
    <property type="entry name" value="WH_DNA-bd_sf"/>
</dbReference>
<dbReference type="GO" id="GO:0043200">
    <property type="term" value="P:response to amino acid"/>
    <property type="evidence" value="ECO:0007669"/>
    <property type="project" value="TreeGrafter"/>
</dbReference>
<dbReference type="InterPro" id="IPR011008">
    <property type="entry name" value="Dimeric_a/b-barrel"/>
</dbReference>
<sequence length="156" mass="17749">MYQKKLFDNIDTRILKALQRNGRLQNNELANEIGLSNSACLRRVNLLEESGVIDGYVALLNPKKVNCNIIVYALGTFAEESPELKEKFIFEIKLIPQILECHFMSGTYDFLLKCCVADLEEFNHLKAVYLNSHIGIKNLKSEITLKTVKSTTELPL</sequence>
<dbReference type="GO" id="GO:0005829">
    <property type="term" value="C:cytosol"/>
    <property type="evidence" value="ECO:0007669"/>
    <property type="project" value="TreeGrafter"/>
</dbReference>
<dbReference type="SUPFAM" id="SSF46785">
    <property type="entry name" value="Winged helix' DNA-binding domain"/>
    <property type="match status" value="1"/>
</dbReference>
<keyword evidence="5" id="KW-0418">Kinase</keyword>
<dbReference type="SMART" id="SM00344">
    <property type="entry name" value="HTH_ASNC"/>
    <property type="match status" value="1"/>
</dbReference>
<keyword evidence="6" id="KW-1185">Reference proteome</keyword>
<dbReference type="SUPFAM" id="SSF54909">
    <property type="entry name" value="Dimeric alpha+beta barrel"/>
    <property type="match status" value="1"/>
</dbReference>
<dbReference type="GO" id="GO:0006355">
    <property type="term" value="P:regulation of DNA-templated transcription"/>
    <property type="evidence" value="ECO:0007669"/>
    <property type="project" value="UniProtKB-ARBA"/>
</dbReference>
<evidence type="ECO:0000313" key="5">
    <source>
        <dbReference type="EMBL" id="STO92607.1"/>
    </source>
</evidence>
<name>A0A377IYJ5_9PAST</name>
<dbReference type="InterPro" id="IPR011991">
    <property type="entry name" value="ArsR-like_HTH"/>
</dbReference>
<dbReference type="InterPro" id="IPR019888">
    <property type="entry name" value="Tscrpt_reg_AsnC-like"/>
</dbReference>
<dbReference type="OrthoDB" id="166264at2"/>
<evidence type="ECO:0000256" key="1">
    <source>
        <dbReference type="ARBA" id="ARBA00023015"/>
    </source>
</evidence>
<organism evidence="5 6">
    <name type="scientific">Haemophilus pittmaniae</name>
    <dbReference type="NCBI Taxonomy" id="249188"/>
    <lineage>
        <taxon>Bacteria</taxon>
        <taxon>Pseudomonadati</taxon>
        <taxon>Pseudomonadota</taxon>
        <taxon>Gammaproteobacteria</taxon>
        <taxon>Pasteurellales</taxon>
        <taxon>Pasteurellaceae</taxon>
        <taxon>Haemophilus</taxon>
    </lineage>
</organism>
<dbReference type="Pfam" id="PF13412">
    <property type="entry name" value="HTH_24"/>
    <property type="match status" value="1"/>
</dbReference>
<dbReference type="Gene3D" id="3.30.70.920">
    <property type="match status" value="1"/>
</dbReference>
<evidence type="ECO:0000256" key="3">
    <source>
        <dbReference type="ARBA" id="ARBA00023163"/>
    </source>
</evidence>
<dbReference type="Pfam" id="PF01037">
    <property type="entry name" value="AsnC_trans_reg"/>
    <property type="match status" value="1"/>
</dbReference>
<reference evidence="5 6" key="1">
    <citation type="submission" date="2018-06" db="EMBL/GenBank/DDBJ databases">
        <authorList>
            <consortium name="Pathogen Informatics"/>
            <person name="Doyle S."/>
        </authorList>
    </citation>
    <scope>NUCLEOTIDE SEQUENCE [LARGE SCALE GENOMIC DNA]</scope>
    <source>
        <strain evidence="5 6">NCTC13335</strain>
    </source>
</reference>
<keyword evidence="5" id="KW-0808">Transferase</keyword>
<dbReference type="InterPro" id="IPR036388">
    <property type="entry name" value="WH-like_DNA-bd_sf"/>
</dbReference>
<evidence type="ECO:0000259" key="4">
    <source>
        <dbReference type="PROSITE" id="PS50956"/>
    </source>
</evidence>
<dbReference type="InterPro" id="IPR000485">
    <property type="entry name" value="AsnC-type_HTH_dom"/>
</dbReference>
<evidence type="ECO:0000313" key="6">
    <source>
        <dbReference type="Proteomes" id="UP000255264"/>
    </source>
</evidence>
<dbReference type="PRINTS" id="PR00033">
    <property type="entry name" value="HTHASNC"/>
</dbReference>
<dbReference type="Proteomes" id="UP000255264">
    <property type="component" value="Unassembled WGS sequence"/>
</dbReference>
<keyword evidence="2" id="KW-0238">DNA-binding</keyword>
<dbReference type="GO" id="GO:0016301">
    <property type="term" value="F:kinase activity"/>
    <property type="evidence" value="ECO:0007669"/>
    <property type="project" value="UniProtKB-KW"/>
</dbReference>
<dbReference type="Gene3D" id="1.10.10.10">
    <property type="entry name" value="Winged helix-like DNA-binding domain superfamily/Winged helix DNA-binding domain"/>
    <property type="match status" value="1"/>
</dbReference>
<evidence type="ECO:0000256" key="2">
    <source>
        <dbReference type="ARBA" id="ARBA00023125"/>
    </source>
</evidence>
<dbReference type="PANTHER" id="PTHR30154">
    <property type="entry name" value="LEUCINE-RESPONSIVE REGULATORY PROTEIN"/>
    <property type="match status" value="1"/>
</dbReference>
<dbReference type="PROSITE" id="PS50956">
    <property type="entry name" value="HTH_ASNC_2"/>
    <property type="match status" value="1"/>
</dbReference>
<gene>
    <name evidence="5" type="primary">lrp_1</name>
    <name evidence="5" type="ORF">NCTC13335_00451</name>
</gene>
<dbReference type="EMBL" id="UGHS01000002">
    <property type="protein sequence ID" value="STO92607.1"/>
    <property type="molecule type" value="Genomic_DNA"/>
</dbReference>
<keyword evidence="3" id="KW-0804">Transcription</keyword>
<keyword evidence="1" id="KW-0805">Transcription regulation</keyword>
<protein>
    <submittedName>
        <fullName evidence="5">Carbamate kinase</fullName>
    </submittedName>
</protein>
<feature type="domain" description="HTH asnC-type" evidence="4">
    <location>
        <begin position="7"/>
        <end position="68"/>
    </location>
</feature>
<dbReference type="AlphaFoldDB" id="A0A377IYJ5"/>
<dbReference type="InterPro" id="IPR019887">
    <property type="entry name" value="Tscrpt_reg_AsnC/Lrp_C"/>
</dbReference>